<keyword evidence="2" id="KW-1185">Reference proteome</keyword>
<sequence length="40" mass="4254">MEKMFDLDVQVMSAVSDVSDGGDLSGYTSSCFCTIASCRP</sequence>
<name>A0ABS1J7R5_9BACL</name>
<reference evidence="1 2" key="1">
    <citation type="submission" date="2021-01" db="EMBL/GenBank/DDBJ databases">
        <title>Tumebacillus sp. strain ITR2 16S ribosomal RNA gene Genome sequencing and assembly.</title>
        <authorList>
            <person name="Kang M."/>
        </authorList>
    </citation>
    <scope>NUCLEOTIDE SEQUENCE [LARGE SCALE GENOMIC DNA]</scope>
    <source>
        <strain evidence="1 2">ITR2</strain>
    </source>
</reference>
<accession>A0ABS1J7R5</accession>
<evidence type="ECO:0000313" key="2">
    <source>
        <dbReference type="Proteomes" id="UP000602284"/>
    </source>
</evidence>
<organism evidence="1 2">
    <name type="scientific">Tumebacillus amylolyticus</name>
    <dbReference type="NCBI Taxonomy" id="2801339"/>
    <lineage>
        <taxon>Bacteria</taxon>
        <taxon>Bacillati</taxon>
        <taxon>Bacillota</taxon>
        <taxon>Bacilli</taxon>
        <taxon>Bacillales</taxon>
        <taxon>Alicyclobacillaceae</taxon>
        <taxon>Tumebacillus</taxon>
    </lineage>
</organism>
<dbReference type="NCBIfam" id="NF038155">
    <property type="entry name" value="lanthi_I_FDLD"/>
    <property type="match status" value="1"/>
</dbReference>
<proteinExistence type="predicted"/>
<comment type="caution">
    <text evidence="1">The sequence shown here is derived from an EMBL/GenBank/DDBJ whole genome shotgun (WGS) entry which is preliminary data.</text>
</comment>
<gene>
    <name evidence="1" type="ORF">JJB07_06695</name>
</gene>
<protein>
    <submittedName>
        <fullName evidence="1">FDLD family class I lanthipeptide</fullName>
    </submittedName>
</protein>
<dbReference type="EMBL" id="JAEQNB010000001">
    <property type="protein sequence ID" value="MBL0386331.1"/>
    <property type="molecule type" value="Genomic_DNA"/>
</dbReference>
<evidence type="ECO:0000313" key="1">
    <source>
        <dbReference type="EMBL" id="MBL0386331.1"/>
    </source>
</evidence>
<dbReference type="Proteomes" id="UP000602284">
    <property type="component" value="Unassembled WGS sequence"/>
</dbReference>